<dbReference type="InterPro" id="IPR015424">
    <property type="entry name" value="PyrdxlP-dep_Trfase"/>
</dbReference>
<keyword evidence="2 7" id="KW-0663">Pyridoxal phosphate</keyword>
<dbReference type="GO" id="GO:0004123">
    <property type="term" value="F:cystathionine gamma-lyase activity"/>
    <property type="evidence" value="ECO:0007669"/>
    <property type="project" value="TreeGrafter"/>
</dbReference>
<evidence type="ECO:0000256" key="4">
    <source>
        <dbReference type="ARBA" id="ARBA00047199"/>
    </source>
</evidence>
<dbReference type="FunFam" id="3.40.640.10:FF:000046">
    <property type="entry name" value="Cystathionine gamma-lyase"/>
    <property type="match status" value="1"/>
</dbReference>
<dbReference type="Pfam" id="PF01053">
    <property type="entry name" value="Cys_Met_Meta_PP"/>
    <property type="match status" value="1"/>
</dbReference>
<dbReference type="AlphaFoldDB" id="A0A895XJA9"/>
<dbReference type="RefSeq" id="WP_213171432.1">
    <property type="nucleotide sequence ID" value="NZ_CP070496.1"/>
</dbReference>
<keyword evidence="9" id="KW-0032">Aminotransferase</keyword>
<dbReference type="GO" id="GO:0047982">
    <property type="term" value="F:homocysteine desulfhydrase activity"/>
    <property type="evidence" value="ECO:0007669"/>
    <property type="project" value="UniProtKB-EC"/>
</dbReference>
<comment type="cofactor">
    <cofactor evidence="1 8">
        <name>pyridoxal 5'-phosphate</name>
        <dbReference type="ChEBI" id="CHEBI:597326"/>
    </cofactor>
</comment>
<dbReference type="Proteomes" id="UP000662939">
    <property type="component" value="Chromosome"/>
</dbReference>
<evidence type="ECO:0000256" key="6">
    <source>
        <dbReference type="ARBA" id="ARBA00052699"/>
    </source>
</evidence>
<feature type="modified residue" description="N6-(pyridoxal phosphate)lysine" evidence="7">
    <location>
        <position position="212"/>
    </location>
</feature>
<accession>A0A895XJA9</accession>
<dbReference type="GO" id="GO:0019343">
    <property type="term" value="P:cysteine biosynthetic process via cystathionine"/>
    <property type="evidence" value="ECO:0007669"/>
    <property type="project" value="TreeGrafter"/>
</dbReference>
<dbReference type="EC" id="4.4.1.2" evidence="3"/>
<dbReference type="KEGG" id="nav:JQS30_00305"/>
<evidence type="ECO:0000256" key="7">
    <source>
        <dbReference type="PIRSR" id="PIRSR001434-2"/>
    </source>
</evidence>
<evidence type="ECO:0000313" key="9">
    <source>
        <dbReference type="EMBL" id="QSB05424.1"/>
    </source>
</evidence>
<dbReference type="Gene3D" id="3.40.640.10">
    <property type="entry name" value="Type I PLP-dependent aspartate aminotransferase-like (Major domain)"/>
    <property type="match status" value="1"/>
</dbReference>
<dbReference type="GO" id="GO:0018826">
    <property type="term" value="F:methionine gamma-lyase activity"/>
    <property type="evidence" value="ECO:0007669"/>
    <property type="project" value="UniProtKB-EC"/>
</dbReference>
<dbReference type="PANTHER" id="PTHR11808">
    <property type="entry name" value="TRANS-SULFURATION ENZYME FAMILY MEMBER"/>
    <property type="match status" value="1"/>
</dbReference>
<evidence type="ECO:0000313" key="10">
    <source>
        <dbReference type="Proteomes" id="UP000662939"/>
    </source>
</evidence>
<evidence type="ECO:0000256" key="1">
    <source>
        <dbReference type="ARBA" id="ARBA00001933"/>
    </source>
</evidence>
<name>A0A895XJA9_9ACTN</name>
<comment type="catalytic activity">
    <reaction evidence="5">
        <text>L-homocysteine + H2O = 2-oxobutanoate + hydrogen sulfide + NH4(+) + H(+)</text>
        <dbReference type="Rhea" id="RHEA:14501"/>
        <dbReference type="ChEBI" id="CHEBI:15377"/>
        <dbReference type="ChEBI" id="CHEBI:15378"/>
        <dbReference type="ChEBI" id="CHEBI:16763"/>
        <dbReference type="ChEBI" id="CHEBI:28938"/>
        <dbReference type="ChEBI" id="CHEBI:29919"/>
        <dbReference type="ChEBI" id="CHEBI:58199"/>
        <dbReference type="EC" id="4.4.1.2"/>
    </reaction>
    <physiologicalReaction direction="left-to-right" evidence="5">
        <dbReference type="Rhea" id="RHEA:14502"/>
    </physiologicalReaction>
</comment>
<dbReference type="GO" id="GO:0019346">
    <property type="term" value="P:transsulfuration"/>
    <property type="evidence" value="ECO:0007669"/>
    <property type="project" value="InterPro"/>
</dbReference>
<evidence type="ECO:0000256" key="2">
    <source>
        <dbReference type="ARBA" id="ARBA00022898"/>
    </source>
</evidence>
<dbReference type="EMBL" id="CP070496">
    <property type="protein sequence ID" value="QSB05424.1"/>
    <property type="molecule type" value="Genomic_DNA"/>
</dbReference>
<protein>
    <recommendedName>
        <fullName evidence="3">homocysteine desulfhydrase</fullName>
        <ecNumber evidence="3">4.4.1.2</ecNumber>
    </recommendedName>
    <alternativeName>
        <fullName evidence="4">Homocysteine desulfhydrase</fullName>
    </alternativeName>
</protein>
<dbReference type="PANTHER" id="PTHR11808:SF85">
    <property type="entry name" value="CYSTATHIONINE GAMMA-LYASE-RELATED"/>
    <property type="match status" value="1"/>
</dbReference>
<dbReference type="GO" id="GO:0030170">
    <property type="term" value="F:pyridoxal phosphate binding"/>
    <property type="evidence" value="ECO:0007669"/>
    <property type="project" value="InterPro"/>
</dbReference>
<dbReference type="InterPro" id="IPR000277">
    <property type="entry name" value="Cys/Met-Metab_PyrdxlP-dep_enz"/>
</dbReference>
<dbReference type="PIRSF" id="PIRSF001434">
    <property type="entry name" value="CGS"/>
    <property type="match status" value="1"/>
</dbReference>
<dbReference type="InterPro" id="IPR015422">
    <property type="entry name" value="PyrdxlP-dep_Trfase_small"/>
</dbReference>
<sequence>MTQPHSPASFATRAVHAGRDDLTELGVHVAPIDLSTTYPAADSAAEAMRMDEFAAGAQPAGSPIYARLHNPTVARFESALAELENAEASVAFASGMAAMTACLLAASQGNQKTHVVAVRPVYGGTDLLLNSGLLGTNVTWVDADKVAAAIQPDTGLVIVETPANPTLTELDLAQVAHACGDVPLLVDNTVATPVLQRPLEHGASIVLHSATKSLGGYGDVVGGIVACSETFARGLRSVRIATGGILHPLAGYMLLRGLATLPIRVRHASENAHELALRLQADERVAHVYYPGLNADRPGTNQMSGGGSLVSFETVDDAKDVVLGVNLITPAVSLGSVDTLIQHPASLTHHVVNSDDRAACGISDKLLRLSVGLEDVDDLWADLDQAL</sequence>
<gene>
    <name evidence="9" type="ORF">JQS30_00305</name>
</gene>
<dbReference type="InterPro" id="IPR015421">
    <property type="entry name" value="PyrdxlP-dep_Trfase_major"/>
</dbReference>
<comment type="catalytic activity">
    <reaction evidence="6">
        <text>L-methionine + H2O = methanethiol + 2-oxobutanoate + NH4(+)</text>
        <dbReference type="Rhea" id="RHEA:23800"/>
        <dbReference type="ChEBI" id="CHEBI:15377"/>
        <dbReference type="ChEBI" id="CHEBI:16007"/>
        <dbReference type="ChEBI" id="CHEBI:16763"/>
        <dbReference type="ChEBI" id="CHEBI:28938"/>
        <dbReference type="ChEBI" id="CHEBI:57844"/>
        <dbReference type="EC" id="4.4.1.11"/>
    </reaction>
    <physiologicalReaction direction="left-to-right" evidence="6">
        <dbReference type="Rhea" id="RHEA:23801"/>
    </physiologicalReaction>
</comment>
<organism evidence="9 10">
    <name type="scientific">Natronoglycomyces albus</name>
    <dbReference type="NCBI Taxonomy" id="2811108"/>
    <lineage>
        <taxon>Bacteria</taxon>
        <taxon>Bacillati</taxon>
        <taxon>Actinomycetota</taxon>
        <taxon>Actinomycetes</taxon>
        <taxon>Glycomycetales</taxon>
        <taxon>Glycomycetaceae</taxon>
        <taxon>Natronoglycomyces</taxon>
    </lineage>
</organism>
<keyword evidence="10" id="KW-1185">Reference proteome</keyword>
<comment type="similarity">
    <text evidence="8">Belongs to the trans-sulfuration enzymes family.</text>
</comment>
<keyword evidence="9" id="KW-0808">Transferase</keyword>
<dbReference type="GO" id="GO:0008483">
    <property type="term" value="F:transaminase activity"/>
    <property type="evidence" value="ECO:0007669"/>
    <property type="project" value="UniProtKB-KW"/>
</dbReference>
<reference evidence="9" key="1">
    <citation type="submission" date="2021-02" db="EMBL/GenBank/DDBJ databases">
        <title>Natronoglycomyces albus gen. nov., sp. nov, a haloalkaliphilic actinobacterium from a soda solonchak soil.</title>
        <authorList>
            <person name="Sorokin D.Y."/>
            <person name="Khijniak T.V."/>
            <person name="Zakharycheva A.P."/>
            <person name="Boueva O.V."/>
            <person name="Ariskina E.V."/>
            <person name="Hahnke R.L."/>
            <person name="Bunk B."/>
            <person name="Sproer C."/>
            <person name="Schumann P."/>
            <person name="Evtushenko L.I."/>
            <person name="Kublanov I.V."/>
        </authorList>
    </citation>
    <scope>NUCLEOTIDE SEQUENCE</scope>
    <source>
        <strain evidence="9">DSM 106290</strain>
    </source>
</reference>
<evidence type="ECO:0000256" key="5">
    <source>
        <dbReference type="ARBA" id="ARBA00048780"/>
    </source>
</evidence>
<evidence type="ECO:0000256" key="8">
    <source>
        <dbReference type="RuleBase" id="RU362118"/>
    </source>
</evidence>
<proteinExistence type="inferred from homology"/>
<dbReference type="SUPFAM" id="SSF53383">
    <property type="entry name" value="PLP-dependent transferases"/>
    <property type="match status" value="1"/>
</dbReference>
<dbReference type="Gene3D" id="3.90.1150.10">
    <property type="entry name" value="Aspartate Aminotransferase, domain 1"/>
    <property type="match status" value="1"/>
</dbReference>
<dbReference type="GO" id="GO:0005737">
    <property type="term" value="C:cytoplasm"/>
    <property type="evidence" value="ECO:0007669"/>
    <property type="project" value="TreeGrafter"/>
</dbReference>
<evidence type="ECO:0000256" key="3">
    <source>
        <dbReference type="ARBA" id="ARBA00047175"/>
    </source>
</evidence>